<dbReference type="Proteomes" id="UP000756860">
    <property type="component" value="Unassembled WGS sequence"/>
</dbReference>
<dbReference type="RefSeq" id="WP_214176515.1">
    <property type="nucleotide sequence ID" value="NZ_JAHCVK010000011.1"/>
</dbReference>
<comment type="caution">
    <text evidence="7">The sequence shown here is derived from an EMBL/GenBank/DDBJ whole genome shotgun (WGS) entry which is preliminary data.</text>
</comment>
<dbReference type="Pfam" id="PF06965">
    <property type="entry name" value="Na_H_antiport_1"/>
    <property type="match status" value="1"/>
</dbReference>
<proteinExistence type="predicted"/>
<protein>
    <submittedName>
        <fullName evidence="7">Na+/H+ antiporter NhaA</fullName>
    </submittedName>
</protein>
<feature type="transmembrane region" description="Helical" evidence="6">
    <location>
        <begin position="12"/>
        <end position="29"/>
    </location>
</feature>
<evidence type="ECO:0000256" key="2">
    <source>
        <dbReference type="ARBA" id="ARBA00022475"/>
    </source>
</evidence>
<feature type="transmembrane region" description="Helical" evidence="6">
    <location>
        <begin position="143"/>
        <end position="166"/>
    </location>
</feature>
<dbReference type="InterPro" id="IPR023171">
    <property type="entry name" value="Na/H_antiporter_dom_sf"/>
</dbReference>
<dbReference type="EMBL" id="JAHCVK010000011">
    <property type="protein sequence ID" value="MBT0654506.1"/>
    <property type="molecule type" value="Genomic_DNA"/>
</dbReference>
<feature type="transmembrane region" description="Helical" evidence="6">
    <location>
        <begin position="202"/>
        <end position="231"/>
    </location>
</feature>
<comment type="subcellular location">
    <subcellularLocation>
        <location evidence="1">Cell inner membrane</location>
        <topology evidence="1">Multi-pass membrane protein</topology>
    </subcellularLocation>
</comment>
<name>A0ABS5SGM5_9BACT</name>
<evidence type="ECO:0000313" key="7">
    <source>
        <dbReference type="EMBL" id="MBT0654506.1"/>
    </source>
</evidence>
<keyword evidence="3 6" id="KW-0812">Transmembrane</keyword>
<keyword evidence="2" id="KW-1003">Cell membrane</keyword>
<organism evidence="7 8">
    <name type="scientific">Geomobilimonas luticola</name>
    <dbReference type="NCBI Taxonomy" id="1114878"/>
    <lineage>
        <taxon>Bacteria</taxon>
        <taxon>Pseudomonadati</taxon>
        <taxon>Thermodesulfobacteriota</taxon>
        <taxon>Desulfuromonadia</taxon>
        <taxon>Geobacterales</taxon>
        <taxon>Geobacteraceae</taxon>
        <taxon>Geomobilimonas</taxon>
    </lineage>
</organism>
<feature type="transmembrane region" description="Helical" evidence="6">
    <location>
        <begin position="41"/>
        <end position="65"/>
    </location>
</feature>
<dbReference type="PANTHER" id="PTHR30341">
    <property type="entry name" value="SODIUM ION/PROTON ANTIPORTER NHAA-RELATED"/>
    <property type="match status" value="1"/>
</dbReference>
<gene>
    <name evidence="7" type="ORF">KI810_15755</name>
</gene>
<keyword evidence="4 6" id="KW-1133">Transmembrane helix</keyword>
<keyword evidence="5 6" id="KW-0472">Membrane</keyword>
<feature type="transmembrane region" description="Helical" evidence="6">
    <location>
        <begin position="324"/>
        <end position="342"/>
    </location>
</feature>
<dbReference type="PANTHER" id="PTHR30341:SF0">
    <property type="entry name" value="NA(+)_H(+) ANTIPORTER NHAA"/>
    <property type="match status" value="1"/>
</dbReference>
<evidence type="ECO:0000313" key="8">
    <source>
        <dbReference type="Proteomes" id="UP000756860"/>
    </source>
</evidence>
<evidence type="ECO:0000256" key="4">
    <source>
        <dbReference type="ARBA" id="ARBA00022989"/>
    </source>
</evidence>
<feature type="transmembrane region" description="Helical" evidence="6">
    <location>
        <begin position="86"/>
        <end position="104"/>
    </location>
</feature>
<feature type="transmembrane region" description="Helical" evidence="6">
    <location>
        <begin position="172"/>
        <end position="190"/>
    </location>
</feature>
<sequence>MRQHLSMLREFSIPLLAGVVVTLVWANLAPEGYHHFNHDRIFGLFSVHFIVNDLFMVLFFGIAAAEITQSCLPGGDLHPVRKAINPLLATVGGVVGPVLVYLVLNEVIGEPSLRRGWGIPTATDIALAWLAASLVFGRRHPAISFLLLLAIADDAIGLAIIALFYPDPTVPAAPQWLVLVLIGMGAAALLRRQNVQNYWPYIILGGSLSWAGLFMAHLHPALALVFIVPFLPHPPRETKHVFEEDIHDRSPLAGFEHDWKVTVDFGLFMFGLANSGVQLTSIGHATWLVLASLVIGKTGGIFLMGLIGQRLGYPLPSKIGTKELALVGLIAGVGLTVALFVAGEAFTDPVIQGAAKMGALLSGGCALIAIIAGRLMRVRRMG</sequence>
<evidence type="ECO:0000256" key="1">
    <source>
        <dbReference type="ARBA" id="ARBA00004429"/>
    </source>
</evidence>
<dbReference type="Gene3D" id="1.20.1530.10">
    <property type="entry name" value="Na+/H+ antiporter like domain"/>
    <property type="match status" value="1"/>
</dbReference>
<feature type="transmembrane region" description="Helical" evidence="6">
    <location>
        <begin position="116"/>
        <end position="136"/>
    </location>
</feature>
<evidence type="ECO:0000256" key="3">
    <source>
        <dbReference type="ARBA" id="ARBA00022692"/>
    </source>
</evidence>
<dbReference type="InterPro" id="IPR004670">
    <property type="entry name" value="NhaA"/>
</dbReference>
<evidence type="ECO:0000256" key="6">
    <source>
        <dbReference type="SAM" id="Phobius"/>
    </source>
</evidence>
<reference evidence="7 8" key="1">
    <citation type="submission" date="2021-05" db="EMBL/GenBank/DDBJ databases">
        <title>The draft genome of Geobacter luticola JCM 17780.</title>
        <authorList>
            <person name="Xu Z."/>
            <person name="Masuda Y."/>
            <person name="Itoh H."/>
            <person name="Senoo K."/>
        </authorList>
    </citation>
    <scope>NUCLEOTIDE SEQUENCE [LARGE SCALE GENOMIC DNA]</scope>
    <source>
        <strain evidence="7 8">JCM 17780</strain>
    </source>
</reference>
<accession>A0ABS5SGM5</accession>
<keyword evidence="8" id="KW-1185">Reference proteome</keyword>
<feature type="transmembrane region" description="Helical" evidence="6">
    <location>
        <begin position="285"/>
        <end position="304"/>
    </location>
</feature>
<evidence type="ECO:0000256" key="5">
    <source>
        <dbReference type="ARBA" id="ARBA00023136"/>
    </source>
</evidence>
<feature type="transmembrane region" description="Helical" evidence="6">
    <location>
        <begin position="354"/>
        <end position="376"/>
    </location>
</feature>